<name>A0A4Z2HHI5_9TELE</name>
<evidence type="ECO:0000313" key="4">
    <source>
        <dbReference type="Proteomes" id="UP000314294"/>
    </source>
</evidence>
<feature type="compositionally biased region" description="Basic residues" evidence="1">
    <location>
        <begin position="246"/>
        <end position="256"/>
    </location>
</feature>
<dbReference type="AlphaFoldDB" id="A0A4Z2HHI5"/>
<comment type="caution">
    <text evidence="3">The sequence shown here is derived from an EMBL/GenBank/DDBJ whole genome shotgun (WGS) entry which is preliminary data.</text>
</comment>
<feature type="signal peptide" evidence="2">
    <location>
        <begin position="1"/>
        <end position="22"/>
    </location>
</feature>
<organism evidence="3 4">
    <name type="scientific">Liparis tanakae</name>
    <name type="common">Tanaka's snailfish</name>
    <dbReference type="NCBI Taxonomy" id="230148"/>
    <lineage>
        <taxon>Eukaryota</taxon>
        <taxon>Metazoa</taxon>
        <taxon>Chordata</taxon>
        <taxon>Craniata</taxon>
        <taxon>Vertebrata</taxon>
        <taxon>Euteleostomi</taxon>
        <taxon>Actinopterygii</taxon>
        <taxon>Neopterygii</taxon>
        <taxon>Teleostei</taxon>
        <taxon>Neoteleostei</taxon>
        <taxon>Acanthomorphata</taxon>
        <taxon>Eupercaria</taxon>
        <taxon>Perciformes</taxon>
        <taxon>Cottioidei</taxon>
        <taxon>Cottales</taxon>
        <taxon>Liparidae</taxon>
        <taxon>Liparis</taxon>
    </lineage>
</organism>
<keyword evidence="2" id="KW-0732">Signal</keyword>
<evidence type="ECO:0000256" key="1">
    <source>
        <dbReference type="SAM" id="MobiDB-lite"/>
    </source>
</evidence>
<sequence length="273" mass="30796">MQQCWACDQTLWLLLQESPVAAALMPPRSPQTFDYAPPHCYLVTQGHVTRCHTTPGRVTPGRVTPGRVPVGQQGGALLLAERVDVGHQTVVVIPELLYLLAQPLTLLTDLLHALSQLPQLAVLQLLLLRPRLLRRITEPAHLFLGNGAGLLATPPLLLQRPLQAAELRHQELSQAGFTCGLLQRTEVKGQFRCQLQEPQRIWLGDNGSLTNFPPPDHEGRVVEELLLILSTDHLSENNHQYLSTERRRRAWRKKRRGGSEEEERKRRRREKGG</sequence>
<protein>
    <submittedName>
        <fullName evidence="3">Uncharacterized protein</fullName>
    </submittedName>
</protein>
<feature type="region of interest" description="Disordered" evidence="1">
    <location>
        <begin position="239"/>
        <end position="273"/>
    </location>
</feature>
<keyword evidence="4" id="KW-1185">Reference proteome</keyword>
<proteinExistence type="predicted"/>
<gene>
    <name evidence="3" type="ORF">EYF80_024515</name>
</gene>
<reference evidence="3 4" key="1">
    <citation type="submission" date="2019-03" db="EMBL/GenBank/DDBJ databases">
        <title>First draft genome of Liparis tanakae, snailfish: a comprehensive survey of snailfish specific genes.</title>
        <authorList>
            <person name="Kim W."/>
            <person name="Song I."/>
            <person name="Jeong J.-H."/>
            <person name="Kim D."/>
            <person name="Kim S."/>
            <person name="Ryu S."/>
            <person name="Song J.Y."/>
            <person name="Lee S.K."/>
        </authorList>
    </citation>
    <scope>NUCLEOTIDE SEQUENCE [LARGE SCALE GENOMIC DNA]</scope>
    <source>
        <tissue evidence="3">Muscle</tissue>
    </source>
</reference>
<evidence type="ECO:0000313" key="3">
    <source>
        <dbReference type="EMBL" id="TNN65226.1"/>
    </source>
</evidence>
<accession>A0A4Z2HHI5</accession>
<feature type="chain" id="PRO_5021339809" evidence="2">
    <location>
        <begin position="23"/>
        <end position="273"/>
    </location>
</feature>
<evidence type="ECO:0000256" key="2">
    <source>
        <dbReference type="SAM" id="SignalP"/>
    </source>
</evidence>
<dbReference type="Proteomes" id="UP000314294">
    <property type="component" value="Unassembled WGS sequence"/>
</dbReference>
<dbReference type="EMBL" id="SRLO01000238">
    <property type="protein sequence ID" value="TNN65226.1"/>
    <property type="molecule type" value="Genomic_DNA"/>
</dbReference>